<accession>A0A1S8WM48</accession>
<gene>
    <name evidence="4" type="ORF">X801_08670</name>
</gene>
<evidence type="ECO:0000313" key="5">
    <source>
        <dbReference type="Proteomes" id="UP000243686"/>
    </source>
</evidence>
<evidence type="ECO:0000313" key="4">
    <source>
        <dbReference type="EMBL" id="OON15526.1"/>
    </source>
</evidence>
<evidence type="ECO:0000256" key="2">
    <source>
        <dbReference type="ARBA" id="ARBA00023136"/>
    </source>
</evidence>
<dbReference type="CDD" id="cd01235">
    <property type="entry name" value="PH_Sbf1_hMTMR5"/>
    <property type="match status" value="1"/>
</dbReference>
<dbReference type="InterPro" id="IPR011993">
    <property type="entry name" value="PH-like_dom_sf"/>
</dbReference>
<dbReference type="EMBL" id="KV903918">
    <property type="protein sequence ID" value="OON15526.1"/>
    <property type="molecule type" value="Genomic_DNA"/>
</dbReference>
<name>A0A1S8WM48_OPIVI</name>
<dbReference type="SUPFAM" id="SSF50729">
    <property type="entry name" value="PH domain-like"/>
    <property type="match status" value="1"/>
</dbReference>
<dbReference type="AlphaFoldDB" id="A0A1S8WM48"/>
<dbReference type="Gene3D" id="2.30.29.30">
    <property type="entry name" value="Pleckstrin-homology domain (PH domain)/Phosphotyrosine-binding domain (PTB)"/>
    <property type="match status" value="1"/>
</dbReference>
<dbReference type="GO" id="GO:0045595">
    <property type="term" value="P:regulation of cell differentiation"/>
    <property type="evidence" value="ECO:0007669"/>
    <property type="project" value="TreeGrafter"/>
</dbReference>
<dbReference type="GO" id="GO:0016020">
    <property type="term" value="C:membrane"/>
    <property type="evidence" value="ECO:0007669"/>
    <property type="project" value="UniProtKB-SubCell"/>
</dbReference>
<dbReference type="Proteomes" id="UP000243686">
    <property type="component" value="Unassembled WGS sequence"/>
</dbReference>
<comment type="subcellular location">
    <subcellularLocation>
        <location evidence="1">Membrane</location>
    </subcellularLocation>
</comment>
<evidence type="ECO:0000256" key="1">
    <source>
        <dbReference type="ARBA" id="ARBA00004370"/>
    </source>
</evidence>
<keyword evidence="5" id="KW-1185">Reference proteome</keyword>
<reference evidence="4 5" key="1">
    <citation type="submission" date="2015-03" db="EMBL/GenBank/DDBJ databases">
        <title>Draft genome of the nematode, Opisthorchis viverrini.</title>
        <authorList>
            <person name="Mitreva M."/>
        </authorList>
    </citation>
    <scope>NUCLEOTIDE SEQUENCE [LARGE SCALE GENOMIC DNA]</scope>
    <source>
        <strain evidence="4">Khon Kaen</strain>
    </source>
</reference>
<dbReference type="PANTHER" id="PTHR14309:SF10">
    <property type="entry name" value="PH DOMAIN-CONTAINING PROTEIN"/>
    <property type="match status" value="1"/>
</dbReference>
<dbReference type="PANTHER" id="PTHR14309">
    <property type="entry name" value="EXPRESSED PROTEIN"/>
    <property type="match status" value="1"/>
</dbReference>
<dbReference type="InterPro" id="IPR001849">
    <property type="entry name" value="PH_domain"/>
</dbReference>
<keyword evidence="2" id="KW-0472">Membrane</keyword>
<dbReference type="SMART" id="SM00233">
    <property type="entry name" value="PH"/>
    <property type="match status" value="1"/>
</dbReference>
<dbReference type="InterPro" id="IPR039680">
    <property type="entry name" value="PLEKHB1/2"/>
</dbReference>
<protein>
    <submittedName>
        <fullName evidence="4">PH domain protein</fullName>
    </submittedName>
</protein>
<organism evidence="4 5">
    <name type="scientific">Opisthorchis viverrini</name>
    <name type="common">Southeast Asian liver fluke</name>
    <dbReference type="NCBI Taxonomy" id="6198"/>
    <lineage>
        <taxon>Eukaryota</taxon>
        <taxon>Metazoa</taxon>
        <taxon>Spiralia</taxon>
        <taxon>Lophotrochozoa</taxon>
        <taxon>Platyhelminthes</taxon>
        <taxon>Trematoda</taxon>
        <taxon>Digenea</taxon>
        <taxon>Opisthorchiida</taxon>
        <taxon>Opisthorchiata</taxon>
        <taxon>Opisthorchiidae</taxon>
        <taxon>Opisthorchis</taxon>
    </lineage>
</organism>
<feature type="domain" description="PH" evidence="3">
    <location>
        <begin position="43"/>
        <end position="149"/>
    </location>
</feature>
<evidence type="ECO:0000259" key="3">
    <source>
        <dbReference type="PROSITE" id="PS50003"/>
    </source>
</evidence>
<dbReference type="PROSITE" id="PS50003">
    <property type="entry name" value="PH_DOMAIN"/>
    <property type="match status" value="1"/>
</dbReference>
<proteinExistence type="predicted"/>
<dbReference type="Pfam" id="PF00169">
    <property type="entry name" value="PH"/>
    <property type="match status" value="1"/>
</dbReference>
<sequence>MRVQPGNLSPTRRLEALHAMTGTRVFQEKLQNMKSRLPIHLSDASFYGWLYKMGHRRVLQQWKKRFFVLNTDRHQLVYYDTSADEVVRGCVDLQEVRAVRIIKNFVPHQLRGVDCAVFELETNGRTYRFAAESAAQANEWIERIQNTIQ</sequence>